<dbReference type="InterPro" id="IPR000073">
    <property type="entry name" value="AB_hydrolase_1"/>
</dbReference>
<sequence>MRKVVSRDGTTIAYEKTGDGPPIVLLNGSFRDHTIFDALVPELAPHCTTYVYDRRGRGQSGDRPEYAVEREIEDLEAVIREAGGPAVVFAGSSGANLAIEAALAGAPISKLALHEPFYRVDGFPKPPWNVAKTLRVLMEEDRRREAVEYYLGSFLGLTPDTVAQWRKGPVWTVNEANAHTLAYDLAICGDCDVPADRLAGYATQTLVLNSTGTSDWLRAAARATAAALPNGRSLELPGSWHRIDMDVLGRTLAGFTLGRAPAEFATV</sequence>
<name>A0A1S6JIP5_9ACTN</name>
<dbReference type="AlphaFoldDB" id="A0A1S6JIP5"/>
<reference evidence="3 4" key="1">
    <citation type="submission" date="2017-02" db="EMBL/GenBank/DDBJ databases">
        <title>Streptomyces pactum ACT12 Genome sequencing and assembly.</title>
        <authorList>
            <person name="Xue Q."/>
            <person name="Yan X."/>
            <person name="Jia L."/>
            <person name="Yan H."/>
        </authorList>
    </citation>
    <scope>NUCLEOTIDE SEQUENCE [LARGE SCALE GENOMIC DNA]</scope>
    <source>
        <strain evidence="3 4">ACT12</strain>
    </source>
</reference>
<dbReference type="EMBL" id="CP019724">
    <property type="protein sequence ID" value="AQS71616.1"/>
    <property type="molecule type" value="Genomic_DNA"/>
</dbReference>
<dbReference type="SUPFAM" id="SSF53474">
    <property type="entry name" value="alpha/beta-Hydrolases"/>
    <property type="match status" value="1"/>
</dbReference>
<dbReference type="OrthoDB" id="63519at2"/>
<organism evidence="3 4">
    <name type="scientific">Streptomyces pactum</name>
    <dbReference type="NCBI Taxonomy" id="68249"/>
    <lineage>
        <taxon>Bacteria</taxon>
        <taxon>Bacillati</taxon>
        <taxon>Actinomycetota</taxon>
        <taxon>Actinomycetes</taxon>
        <taxon>Kitasatosporales</taxon>
        <taxon>Streptomycetaceae</taxon>
        <taxon>Streptomyces</taxon>
    </lineage>
</organism>
<keyword evidence="3" id="KW-0378">Hydrolase</keyword>
<dbReference type="Pfam" id="PF12697">
    <property type="entry name" value="Abhydrolase_6"/>
    <property type="match status" value="1"/>
</dbReference>
<dbReference type="KEGG" id="spac:B1H29_00540"/>
<keyword evidence="4" id="KW-1185">Reference proteome</keyword>
<evidence type="ECO:0000259" key="1">
    <source>
        <dbReference type="Pfam" id="PF12697"/>
    </source>
</evidence>
<dbReference type="Proteomes" id="UP000189443">
    <property type="component" value="Chromosome"/>
</dbReference>
<dbReference type="RefSeq" id="WP_055422248.1">
    <property type="nucleotide sequence ID" value="NZ_CP019724.1"/>
</dbReference>
<dbReference type="InterPro" id="IPR029058">
    <property type="entry name" value="AB_hydrolase_fold"/>
</dbReference>
<evidence type="ECO:0000313" key="4">
    <source>
        <dbReference type="Proteomes" id="UP000189443"/>
    </source>
</evidence>
<dbReference type="KEGG" id="spac:B1H29_36520"/>
<gene>
    <name evidence="2" type="ORF">B1H29_00540</name>
    <name evidence="3" type="ORF">B1H29_36520</name>
</gene>
<evidence type="ECO:0000313" key="2">
    <source>
        <dbReference type="EMBL" id="AQS65639.1"/>
    </source>
</evidence>
<dbReference type="EMBL" id="CP019724">
    <property type="protein sequence ID" value="AQS65639.1"/>
    <property type="molecule type" value="Genomic_DNA"/>
</dbReference>
<dbReference type="Gene3D" id="3.40.50.1820">
    <property type="entry name" value="alpha/beta hydrolase"/>
    <property type="match status" value="1"/>
</dbReference>
<dbReference type="GO" id="GO:0016787">
    <property type="term" value="F:hydrolase activity"/>
    <property type="evidence" value="ECO:0007669"/>
    <property type="project" value="UniProtKB-KW"/>
</dbReference>
<feature type="domain" description="AB hydrolase-1" evidence="1">
    <location>
        <begin position="23"/>
        <end position="241"/>
    </location>
</feature>
<protein>
    <submittedName>
        <fullName evidence="3">Alpha/beta hydrolase</fullName>
    </submittedName>
</protein>
<evidence type="ECO:0000313" key="3">
    <source>
        <dbReference type="EMBL" id="AQS71616.1"/>
    </source>
</evidence>
<accession>A0A1S6JIP5</accession>
<proteinExistence type="predicted"/>